<dbReference type="RefSeq" id="WP_168108459.1">
    <property type="nucleotide sequence ID" value="NZ_VTOX01000006.1"/>
</dbReference>
<dbReference type="GO" id="GO:0003824">
    <property type="term" value="F:catalytic activity"/>
    <property type="evidence" value="ECO:0007669"/>
    <property type="project" value="InterPro"/>
</dbReference>
<dbReference type="PANTHER" id="PTHR21180:SF9">
    <property type="entry name" value="TYPE II SECRETION SYSTEM PROTEIN K"/>
    <property type="match status" value="1"/>
</dbReference>
<dbReference type="SFLD" id="SFLDG01102">
    <property type="entry name" value="Uncharacterised_Radical_SAM_Su"/>
    <property type="match status" value="1"/>
</dbReference>
<sequence length="423" mass="46139">MDLNSKLAILADAAKYDASCASSGGVKRNSVGGRGLGSNEGMGICHSYAPDGRCISLLKILLTNFCQYDCLYCVNRASSNVPRARFTVDEVVHLTLDFYRRNCIEGLFLSSGIIRSADYTMEQVVEVARCLREDHDFRGYIHLKTIPDAAPELLQRAGRYADRLSINIELPTEQGLAALAPEKDGAAIKRSMARLRIHIEEAKAEAQETARAPAVSLPGARPRRARPKAFAAAGQSTQMIVGADGATDATILATSAQLYGGYRLKRVYYSAFSPIPDASSSLPLQAPPLLREHRLYQADWLMRFYGFEAGEIAAGSGGMLSLEMDPKLAWAVAHPERFPVDLNAAPRELLLRVPGLGVKAVDRLLLARRVRRLRADDLKRLHVPQRRVLPFVVLADHRPAATSAPLAQAVAMAKAPPVQSALF</sequence>
<proteinExistence type="predicted"/>
<evidence type="ECO:0000313" key="7">
    <source>
        <dbReference type="EMBL" id="NKE67324.1"/>
    </source>
</evidence>
<accession>A0A7X6DHM9</accession>
<dbReference type="Proteomes" id="UP000521868">
    <property type="component" value="Unassembled WGS sequence"/>
</dbReference>
<dbReference type="SUPFAM" id="SSF47781">
    <property type="entry name" value="RuvA domain 2-like"/>
    <property type="match status" value="1"/>
</dbReference>
<gene>
    <name evidence="7" type="ORF">RAMLITH_15980</name>
</gene>
<dbReference type="GO" id="GO:0051536">
    <property type="term" value="F:iron-sulfur cluster binding"/>
    <property type="evidence" value="ECO:0007669"/>
    <property type="project" value="UniProtKB-KW"/>
</dbReference>
<evidence type="ECO:0000256" key="4">
    <source>
        <dbReference type="ARBA" id="ARBA00023004"/>
    </source>
</evidence>
<keyword evidence="5" id="KW-0411">Iron-sulfur</keyword>
<reference evidence="7 8" key="1">
    <citation type="journal article" date="2020" name="Nature">
        <title>Bacterial chemolithoautotrophy via manganese oxidation.</title>
        <authorList>
            <person name="Yu H."/>
            <person name="Leadbetter J.R."/>
        </authorList>
    </citation>
    <scope>NUCLEOTIDE SEQUENCE [LARGE SCALE GENOMIC DNA]</scope>
    <source>
        <strain evidence="7 8">RBP-1</strain>
    </source>
</reference>
<keyword evidence="8" id="KW-1185">Reference proteome</keyword>
<dbReference type="InterPro" id="IPR058240">
    <property type="entry name" value="rSAM_sf"/>
</dbReference>
<dbReference type="SFLD" id="SFLDS00029">
    <property type="entry name" value="Radical_SAM"/>
    <property type="match status" value="1"/>
</dbReference>
<dbReference type="InterPro" id="IPR051675">
    <property type="entry name" value="Endo/Exo/Phosphatase_dom_1"/>
</dbReference>
<protein>
    <submittedName>
        <fullName evidence="7">Putative DNA modification/repair radical SAM protein</fullName>
    </submittedName>
</protein>
<dbReference type="SUPFAM" id="SSF102114">
    <property type="entry name" value="Radical SAM enzymes"/>
    <property type="match status" value="1"/>
</dbReference>
<dbReference type="NCBIfam" id="TIGR03916">
    <property type="entry name" value="rSAM_link_UDG"/>
    <property type="match status" value="1"/>
</dbReference>
<dbReference type="Gene3D" id="3.20.20.70">
    <property type="entry name" value="Aldolase class I"/>
    <property type="match status" value="1"/>
</dbReference>
<evidence type="ECO:0000256" key="5">
    <source>
        <dbReference type="ARBA" id="ARBA00023014"/>
    </source>
</evidence>
<evidence type="ECO:0000256" key="1">
    <source>
        <dbReference type="ARBA" id="ARBA00001966"/>
    </source>
</evidence>
<evidence type="ECO:0000313" key="8">
    <source>
        <dbReference type="Proteomes" id="UP000521868"/>
    </source>
</evidence>
<dbReference type="InterPro" id="IPR023874">
    <property type="entry name" value="DNA_rSAM_put"/>
</dbReference>
<organism evidence="7 8">
    <name type="scientific">Ramlibacter lithotrophicus</name>
    <dbReference type="NCBI Taxonomy" id="2606681"/>
    <lineage>
        <taxon>Bacteria</taxon>
        <taxon>Pseudomonadati</taxon>
        <taxon>Pseudomonadota</taxon>
        <taxon>Betaproteobacteria</taxon>
        <taxon>Burkholderiales</taxon>
        <taxon>Comamonadaceae</taxon>
        <taxon>Ramlibacter</taxon>
    </lineage>
</organism>
<keyword evidence="4" id="KW-0408">Iron</keyword>
<dbReference type="EMBL" id="VTOX01000006">
    <property type="protein sequence ID" value="NKE67324.1"/>
    <property type="molecule type" value="Genomic_DNA"/>
</dbReference>
<dbReference type="InterPro" id="IPR010994">
    <property type="entry name" value="RuvA_2-like"/>
</dbReference>
<evidence type="ECO:0000256" key="3">
    <source>
        <dbReference type="ARBA" id="ARBA00022723"/>
    </source>
</evidence>
<comment type="caution">
    <text evidence="7">The sequence shown here is derived from an EMBL/GenBank/DDBJ whole genome shotgun (WGS) entry which is preliminary data.</text>
</comment>
<name>A0A7X6DHM9_9BURK</name>
<dbReference type="Pfam" id="PF04055">
    <property type="entry name" value="Radical_SAM"/>
    <property type="match status" value="1"/>
</dbReference>
<dbReference type="PANTHER" id="PTHR21180">
    <property type="entry name" value="ENDONUCLEASE/EXONUCLEASE/PHOSPHATASE FAMILY DOMAIN-CONTAINING PROTEIN 1"/>
    <property type="match status" value="1"/>
</dbReference>
<evidence type="ECO:0000259" key="6">
    <source>
        <dbReference type="Pfam" id="PF04055"/>
    </source>
</evidence>
<keyword evidence="3" id="KW-0479">Metal-binding</keyword>
<dbReference type="InterPro" id="IPR007197">
    <property type="entry name" value="rSAM"/>
</dbReference>
<dbReference type="InterPro" id="IPR013785">
    <property type="entry name" value="Aldolase_TIM"/>
</dbReference>
<dbReference type="AlphaFoldDB" id="A0A7X6DHM9"/>
<evidence type="ECO:0000256" key="2">
    <source>
        <dbReference type="ARBA" id="ARBA00022691"/>
    </source>
</evidence>
<keyword evidence="2" id="KW-0949">S-adenosyl-L-methionine</keyword>
<feature type="domain" description="Radical SAM core" evidence="6">
    <location>
        <begin position="61"/>
        <end position="196"/>
    </location>
</feature>
<dbReference type="GO" id="GO:0046872">
    <property type="term" value="F:metal ion binding"/>
    <property type="evidence" value="ECO:0007669"/>
    <property type="project" value="UniProtKB-KW"/>
</dbReference>
<comment type="cofactor">
    <cofactor evidence="1">
        <name>[4Fe-4S] cluster</name>
        <dbReference type="ChEBI" id="CHEBI:49883"/>
    </cofactor>
</comment>